<dbReference type="EMBL" id="MIJD01000117">
    <property type="protein sequence ID" value="OPE53957.1"/>
    <property type="molecule type" value="Genomic_DNA"/>
</dbReference>
<comment type="caution">
    <text evidence="2">The sequence shown here is derived from an EMBL/GenBank/DDBJ whole genome shotgun (WGS) entry which is preliminary data.</text>
</comment>
<proteinExistence type="predicted"/>
<name>A0A1Q4HIM7_9MYCO</name>
<keyword evidence="1" id="KW-0812">Transmembrane</keyword>
<feature type="transmembrane region" description="Helical" evidence="1">
    <location>
        <begin position="43"/>
        <end position="67"/>
    </location>
</feature>
<gene>
    <name evidence="2" type="ORF">BV510_12800</name>
    <name evidence="3" type="ORF">CRI78_27245</name>
</gene>
<protein>
    <submittedName>
        <fullName evidence="2">Uncharacterized protein</fullName>
    </submittedName>
</protein>
<dbReference type="Proteomes" id="UP000220340">
    <property type="component" value="Unassembled WGS sequence"/>
</dbReference>
<evidence type="ECO:0000313" key="5">
    <source>
        <dbReference type="Proteomes" id="UP000220340"/>
    </source>
</evidence>
<keyword evidence="1" id="KW-0472">Membrane</keyword>
<accession>A0A1Q4HIM7</accession>
<dbReference type="EMBL" id="PDCR01000057">
    <property type="protein sequence ID" value="PEG51295.1"/>
    <property type="molecule type" value="Genomic_DNA"/>
</dbReference>
<evidence type="ECO:0000313" key="2">
    <source>
        <dbReference type="EMBL" id="OPE53957.1"/>
    </source>
</evidence>
<dbReference type="STRING" id="1801.BRW64_08460"/>
<keyword evidence="1" id="KW-1133">Transmembrane helix</keyword>
<sequence>MPLLLVGALLLGAVVVVLAGVGLRTLLARRNDTADDAELDEKILMPTIVLACGLVVTAVFLFGYTLIG</sequence>
<reference evidence="3 5" key="2">
    <citation type="submission" date="2017-10" db="EMBL/GenBank/DDBJ databases">
        <title>The new phylogeny of genus Mycobacterium.</title>
        <authorList>
            <person name="Tortoli E."/>
            <person name="Trovato A."/>
            <person name="Cirillo D.M."/>
        </authorList>
    </citation>
    <scope>NUCLEOTIDE SEQUENCE [LARGE SCALE GENOMIC DNA]</scope>
    <source>
        <strain evidence="3 5">IP141170001</strain>
    </source>
</reference>
<keyword evidence="5" id="KW-1185">Reference proteome</keyword>
<reference evidence="2 4" key="1">
    <citation type="submission" date="2016-09" db="EMBL/GenBank/DDBJ databases">
        <title>genome sequences of unsequenced Mycobacteria.</title>
        <authorList>
            <person name="Greninger A.L."/>
            <person name="Jerome K.R."/>
            <person name="Mcnair B."/>
            <person name="Wallis C."/>
            <person name="Fang F."/>
        </authorList>
    </citation>
    <scope>NUCLEOTIDE SEQUENCE [LARGE SCALE GENOMIC DNA]</scope>
    <source>
        <strain evidence="2 4">BM1</strain>
    </source>
</reference>
<dbReference type="OrthoDB" id="4641291at2"/>
<organism evidence="2 4">
    <name type="scientific">Mycolicibacterium diernhoferi</name>
    <dbReference type="NCBI Taxonomy" id="1801"/>
    <lineage>
        <taxon>Bacteria</taxon>
        <taxon>Bacillati</taxon>
        <taxon>Actinomycetota</taxon>
        <taxon>Actinomycetes</taxon>
        <taxon>Mycobacteriales</taxon>
        <taxon>Mycobacteriaceae</taxon>
        <taxon>Mycolicibacterium</taxon>
    </lineage>
</organism>
<dbReference type="RefSeq" id="WP_073855730.1">
    <property type="nucleotide sequence ID" value="NZ_BAAATC010000009.1"/>
</dbReference>
<dbReference type="Proteomes" id="UP000191039">
    <property type="component" value="Unassembled WGS sequence"/>
</dbReference>
<evidence type="ECO:0000313" key="3">
    <source>
        <dbReference type="EMBL" id="PEG51295.1"/>
    </source>
</evidence>
<dbReference type="AlphaFoldDB" id="A0A1Q4HIM7"/>
<evidence type="ECO:0000313" key="4">
    <source>
        <dbReference type="Proteomes" id="UP000191039"/>
    </source>
</evidence>
<evidence type="ECO:0000256" key="1">
    <source>
        <dbReference type="SAM" id="Phobius"/>
    </source>
</evidence>